<dbReference type="PANTHER" id="PTHR43071">
    <property type="entry name" value="2-AMINO-4-HYDROXY-6-HYDROXYMETHYLDIHYDROPTERIDINE PYROPHOSPHOKINASE"/>
    <property type="match status" value="1"/>
</dbReference>
<keyword evidence="5 9" id="KW-0418">Kinase</keyword>
<evidence type="ECO:0000256" key="3">
    <source>
        <dbReference type="ARBA" id="ARBA00022679"/>
    </source>
</evidence>
<dbReference type="AlphaFoldDB" id="A0A1T4K2F9"/>
<reference evidence="9 10" key="1">
    <citation type="submission" date="2017-02" db="EMBL/GenBank/DDBJ databases">
        <authorList>
            <person name="Peterson S.W."/>
        </authorList>
    </citation>
    <scope>NUCLEOTIDE SEQUENCE [LARGE SCALE GENOMIC DNA]</scope>
    <source>
        <strain evidence="9 10">ATCC 700028</strain>
    </source>
</reference>
<evidence type="ECO:0000313" key="10">
    <source>
        <dbReference type="Proteomes" id="UP000191153"/>
    </source>
</evidence>
<evidence type="ECO:0000256" key="5">
    <source>
        <dbReference type="ARBA" id="ARBA00022777"/>
    </source>
</evidence>
<dbReference type="GO" id="GO:0046656">
    <property type="term" value="P:folic acid biosynthetic process"/>
    <property type="evidence" value="ECO:0007669"/>
    <property type="project" value="UniProtKB-KW"/>
</dbReference>
<keyword evidence="3" id="KW-0808">Transferase</keyword>
<dbReference type="InterPro" id="IPR000550">
    <property type="entry name" value="Hppk"/>
</dbReference>
<dbReference type="PROSITE" id="PS00794">
    <property type="entry name" value="HPPK"/>
    <property type="match status" value="1"/>
</dbReference>
<dbReference type="GO" id="GO:0005524">
    <property type="term" value="F:ATP binding"/>
    <property type="evidence" value="ECO:0007669"/>
    <property type="project" value="UniProtKB-KW"/>
</dbReference>
<dbReference type="NCBIfam" id="TIGR01498">
    <property type="entry name" value="folK"/>
    <property type="match status" value="1"/>
</dbReference>
<dbReference type="CDD" id="cd00483">
    <property type="entry name" value="HPPK"/>
    <property type="match status" value="1"/>
</dbReference>
<keyword evidence="4" id="KW-0547">Nucleotide-binding</keyword>
<dbReference type="Pfam" id="PF01288">
    <property type="entry name" value="HPPK"/>
    <property type="match status" value="1"/>
</dbReference>
<dbReference type="Pfam" id="PF04463">
    <property type="entry name" value="2-thiour_desulf"/>
    <property type="match status" value="1"/>
</dbReference>
<dbReference type="UniPathway" id="UPA00077">
    <property type="reaction ID" value="UER00155"/>
</dbReference>
<dbReference type="GO" id="GO:0003848">
    <property type="term" value="F:2-amino-4-hydroxy-6-hydroxymethyldihydropteridine diphosphokinase activity"/>
    <property type="evidence" value="ECO:0007669"/>
    <property type="project" value="UniProtKB-EC"/>
</dbReference>
<dbReference type="EMBL" id="FUWX01000004">
    <property type="protein sequence ID" value="SJZ36495.1"/>
    <property type="molecule type" value="Genomic_DNA"/>
</dbReference>
<proteinExistence type="predicted"/>
<evidence type="ECO:0000256" key="4">
    <source>
        <dbReference type="ARBA" id="ARBA00022741"/>
    </source>
</evidence>
<evidence type="ECO:0000256" key="1">
    <source>
        <dbReference type="ARBA" id="ARBA00005051"/>
    </source>
</evidence>
<accession>A0A1T4K2F9</accession>
<dbReference type="EC" id="2.7.6.3" evidence="2"/>
<dbReference type="SUPFAM" id="SSF55083">
    <property type="entry name" value="6-hydroxymethyl-7,8-dihydropterin pyrophosphokinase, HPPK"/>
    <property type="match status" value="1"/>
</dbReference>
<organism evidence="9 10">
    <name type="scientific">Cetobacterium ceti</name>
    <dbReference type="NCBI Taxonomy" id="180163"/>
    <lineage>
        <taxon>Bacteria</taxon>
        <taxon>Fusobacteriati</taxon>
        <taxon>Fusobacteriota</taxon>
        <taxon>Fusobacteriia</taxon>
        <taxon>Fusobacteriales</taxon>
        <taxon>Fusobacteriaceae</taxon>
        <taxon>Cetobacterium</taxon>
    </lineage>
</organism>
<keyword evidence="10" id="KW-1185">Reference proteome</keyword>
<evidence type="ECO:0000259" key="8">
    <source>
        <dbReference type="PROSITE" id="PS00794"/>
    </source>
</evidence>
<keyword evidence="7" id="KW-0289">Folate biosynthesis</keyword>
<dbReference type="InterPro" id="IPR007553">
    <property type="entry name" value="2-thiour_desulf"/>
</dbReference>
<evidence type="ECO:0000256" key="2">
    <source>
        <dbReference type="ARBA" id="ARBA00013253"/>
    </source>
</evidence>
<sequence>MLNKKVDVYLSLGSNMKNRVYYLLKAILEIDSLEYTQVKKISNFYETEPWGFKEQENFNNIAIKIETSLLPLKLLKYLLNIEKKLDRVRKIKWGPRTIDIDIIFYDNLEINIEELILPHPRFYRRNFVLKPLLDINENINLRKFLKVDCGKIEKITPKVGISGCLLGKNVKYNGKNNWNKVVELLKERVNFIDICPEVLGGLSIPRIPSEIRDEKVINKIGEDVTKYFLKGGEKALNILKKENIKTVILKSKSPSCGYGKIYDGTFSKVLKDGNGISSNMFQKEDIDIVSL</sequence>
<gene>
    <name evidence="9" type="ORF">SAMN02745174_00256</name>
</gene>
<keyword evidence="6" id="KW-0067">ATP-binding</keyword>
<dbReference type="InterPro" id="IPR035907">
    <property type="entry name" value="Hppk_sf"/>
</dbReference>
<dbReference type="Gene3D" id="3.30.70.560">
    <property type="entry name" value="7,8-Dihydro-6-hydroxymethylpterin-pyrophosphokinase HPPK"/>
    <property type="match status" value="1"/>
</dbReference>
<dbReference type="GO" id="GO:0046654">
    <property type="term" value="P:tetrahydrofolate biosynthetic process"/>
    <property type="evidence" value="ECO:0007669"/>
    <property type="project" value="UniProtKB-UniPathway"/>
</dbReference>
<dbReference type="Proteomes" id="UP000191153">
    <property type="component" value="Unassembled WGS sequence"/>
</dbReference>
<name>A0A1T4K2F9_9FUSO</name>
<protein>
    <recommendedName>
        <fullName evidence="2">2-amino-4-hydroxy-6-hydroxymethyldihydropteridine diphosphokinase</fullName>
        <ecNumber evidence="2">2.7.6.3</ecNumber>
    </recommendedName>
</protein>
<dbReference type="OrthoDB" id="9797779at2"/>
<dbReference type="STRING" id="180163.SAMN02745174_00256"/>
<evidence type="ECO:0000256" key="7">
    <source>
        <dbReference type="ARBA" id="ARBA00022909"/>
    </source>
</evidence>
<dbReference type="RefSeq" id="WP_078692800.1">
    <property type="nucleotide sequence ID" value="NZ_FUWX01000004.1"/>
</dbReference>
<evidence type="ECO:0000313" key="9">
    <source>
        <dbReference type="EMBL" id="SJZ36495.1"/>
    </source>
</evidence>
<comment type="pathway">
    <text evidence="1">Cofactor biosynthesis; tetrahydrofolate biosynthesis; 2-amino-4-hydroxy-6-hydroxymethyl-7,8-dihydropteridine diphosphate from 7,8-dihydroneopterin triphosphate: step 4/4.</text>
</comment>
<dbReference type="GO" id="GO:0016301">
    <property type="term" value="F:kinase activity"/>
    <property type="evidence" value="ECO:0007669"/>
    <property type="project" value="UniProtKB-KW"/>
</dbReference>
<evidence type="ECO:0000256" key="6">
    <source>
        <dbReference type="ARBA" id="ARBA00022840"/>
    </source>
</evidence>
<dbReference type="PANTHER" id="PTHR43071:SF1">
    <property type="entry name" value="2-AMINO-4-HYDROXY-6-HYDROXYMETHYLDIHYDROPTERIDINE PYROPHOSPHOKINASE"/>
    <property type="match status" value="1"/>
</dbReference>
<feature type="domain" description="7,8-dihydro-6-hydroxymethylpterin-pyrophosphokinase" evidence="8">
    <location>
        <begin position="92"/>
        <end position="103"/>
    </location>
</feature>